<keyword evidence="3" id="KW-1185">Reference proteome</keyword>
<feature type="domain" description="Pyridoxamine 5'-phosphate oxidase N-terminal" evidence="1">
    <location>
        <begin position="8"/>
        <end position="131"/>
    </location>
</feature>
<protein>
    <recommendedName>
        <fullName evidence="1">Pyridoxamine 5'-phosphate oxidase N-terminal domain-containing protein</fullName>
    </recommendedName>
</protein>
<proteinExistence type="predicted"/>
<dbReference type="Proteomes" id="UP000680038">
    <property type="component" value="Unassembled WGS sequence"/>
</dbReference>
<dbReference type="InterPro" id="IPR012349">
    <property type="entry name" value="Split_barrel_FMN-bd"/>
</dbReference>
<organism evidence="2 3">
    <name type="scientific">Dyadobacter helix</name>
    <dbReference type="NCBI Taxonomy" id="2822344"/>
    <lineage>
        <taxon>Bacteria</taxon>
        <taxon>Pseudomonadati</taxon>
        <taxon>Bacteroidota</taxon>
        <taxon>Cytophagia</taxon>
        <taxon>Cytophagales</taxon>
        <taxon>Spirosomataceae</taxon>
        <taxon>Dyadobacter</taxon>
    </lineage>
</organism>
<dbReference type="AlphaFoldDB" id="A0A916JEP0"/>
<dbReference type="SUPFAM" id="SSF50475">
    <property type="entry name" value="FMN-binding split barrel"/>
    <property type="match status" value="1"/>
</dbReference>
<evidence type="ECO:0000313" key="2">
    <source>
        <dbReference type="EMBL" id="CAG4998190.1"/>
    </source>
</evidence>
<dbReference type="PANTHER" id="PTHR39336:SF1">
    <property type="entry name" value="PYRIDOXAMINE PHOSPHATE OXIDASE FAMILY PROTEIN (AFU_ORTHOLOGUE AFUA_6G11440)"/>
    <property type="match status" value="1"/>
</dbReference>
<dbReference type="Pfam" id="PF01243">
    <property type="entry name" value="PNPOx_N"/>
    <property type="match status" value="1"/>
</dbReference>
<accession>A0A916JEP0</accession>
<comment type="caution">
    <text evidence="2">The sequence shown here is derived from an EMBL/GenBank/DDBJ whole genome shotgun (WGS) entry which is preliminary data.</text>
</comment>
<gene>
    <name evidence="2" type="ORF">DYBT9275_01949</name>
</gene>
<name>A0A916JEP0_9BACT</name>
<dbReference type="Gene3D" id="2.30.110.10">
    <property type="entry name" value="Electron Transport, Fmn-binding Protein, Chain A"/>
    <property type="match status" value="1"/>
</dbReference>
<sequence length="180" mass="20757">MGKRLDLITPELTAFIEKQKIYFVATAMSHGTVNLSPKGMDSFRILTPNRVMWLNVTGSGNETAAHLLENERITIMFCAFDGKPLILRLYGRGKAYHHYDPEWDTYFPLFQPLPGARQIFDIAVETVQTSCGMAVPFMDYNHEREELTRWAEKKGDEGIQRYWEEKNTRSFDGTETRILG</sequence>
<evidence type="ECO:0000313" key="3">
    <source>
        <dbReference type="Proteomes" id="UP000680038"/>
    </source>
</evidence>
<dbReference type="PANTHER" id="PTHR39336">
    <property type="entry name" value="PYRIDOXAMINE PHOSPHATE OXIDASE FAMILY PROTEIN (AFU_ORTHOLOGUE AFUA_6G11440)"/>
    <property type="match status" value="1"/>
</dbReference>
<reference evidence="2" key="1">
    <citation type="submission" date="2021-04" db="EMBL/GenBank/DDBJ databases">
        <authorList>
            <person name="Rodrigo-Torres L."/>
            <person name="Arahal R. D."/>
            <person name="Lucena T."/>
        </authorList>
    </citation>
    <scope>NUCLEOTIDE SEQUENCE</scope>
    <source>
        <strain evidence="2">CECT 9275</strain>
    </source>
</reference>
<dbReference type="RefSeq" id="WP_215238633.1">
    <property type="nucleotide sequence ID" value="NZ_CAJRAF010000002.1"/>
</dbReference>
<dbReference type="EMBL" id="CAJRAF010000002">
    <property type="protein sequence ID" value="CAG4998190.1"/>
    <property type="molecule type" value="Genomic_DNA"/>
</dbReference>
<dbReference type="InterPro" id="IPR011576">
    <property type="entry name" value="Pyridox_Oxase_N"/>
</dbReference>
<evidence type="ECO:0000259" key="1">
    <source>
        <dbReference type="Pfam" id="PF01243"/>
    </source>
</evidence>